<dbReference type="InterPro" id="IPR025558">
    <property type="entry name" value="DUF4283"/>
</dbReference>
<feature type="domain" description="DUF4283" evidence="1">
    <location>
        <begin position="60"/>
        <end position="138"/>
    </location>
</feature>
<accession>A0A835GYX2</accession>
<evidence type="ECO:0000313" key="3">
    <source>
        <dbReference type="Proteomes" id="UP000631114"/>
    </source>
</evidence>
<dbReference type="Pfam" id="PF14111">
    <property type="entry name" value="DUF4283"/>
    <property type="match status" value="1"/>
</dbReference>
<dbReference type="OrthoDB" id="283111at2759"/>
<evidence type="ECO:0000313" key="2">
    <source>
        <dbReference type="EMBL" id="KAF9589461.1"/>
    </source>
</evidence>
<keyword evidence="3" id="KW-1185">Reference proteome</keyword>
<dbReference type="PANTHER" id="PTHR31286:SF180">
    <property type="entry name" value="OS10G0362600 PROTEIN"/>
    <property type="match status" value="1"/>
</dbReference>
<gene>
    <name evidence="2" type="ORF">IFM89_023876</name>
</gene>
<organism evidence="2 3">
    <name type="scientific">Coptis chinensis</name>
    <dbReference type="NCBI Taxonomy" id="261450"/>
    <lineage>
        <taxon>Eukaryota</taxon>
        <taxon>Viridiplantae</taxon>
        <taxon>Streptophyta</taxon>
        <taxon>Embryophyta</taxon>
        <taxon>Tracheophyta</taxon>
        <taxon>Spermatophyta</taxon>
        <taxon>Magnoliopsida</taxon>
        <taxon>Ranunculales</taxon>
        <taxon>Ranunculaceae</taxon>
        <taxon>Coptidoideae</taxon>
        <taxon>Coptis</taxon>
    </lineage>
</organism>
<comment type="caution">
    <text evidence="2">The sequence shown here is derived from an EMBL/GenBank/DDBJ whole genome shotgun (WGS) entry which is preliminary data.</text>
</comment>
<dbReference type="PANTHER" id="PTHR31286">
    <property type="entry name" value="GLYCINE-RICH CELL WALL STRUCTURAL PROTEIN 1.8-LIKE"/>
    <property type="match status" value="1"/>
</dbReference>
<proteinExistence type="predicted"/>
<dbReference type="Proteomes" id="UP000631114">
    <property type="component" value="Unassembled WGS sequence"/>
</dbReference>
<evidence type="ECO:0000259" key="1">
    <source>
        <dbReference type="Pfam" id="PF14111"/>
    </source>
</evidence>
<dbReference type="AlphaFoldDB" id="A0A835GYX2"/>
<reference evidence="2 3" key="1">
    <citation type="submission" date="2020-10" db="EMBL/GenBank/DDBJ databases">
        <title>The Coptis chinensis genome and diversification of protoberbering-type alkaloids.</title>
        <authorList>
            <person name="Wang B."/>
            <person name="Shu S."/>
            <person name="Song C."/>
            <person name="Liu Y."/>
        </authorList>
    </citation>
    <scope>NUCLEOTIDE SEQUENCE [LARGE SCALE GENOMIC DNA]</scope>
    <source>
        <strain evidence="2">HL-2020</strain>
        <tissue evidence="2">Leaf</tissue>
    </source>
</reference>
<sequence>MASPSSAINGPSVMGVQGSWRSLFAAESSSRNTALRRFETHQVDGIVEIPANILEKGISMWSDYVVGFFVEKMLPFPMIKVALARQWKVKGSYSISTDRELFYFKFNLDEDRKQVLEADPIFIAGKLFVIRQWSREVEAQKSMITSIPIWVKLMDLPKELWTDERLGYIASLIGEPLRTDEHILVILLDCFPYMVLFVSVAMLRNMSEGANWTGQPHGTSRESIKAVMKLPRLQNLVMQHVDHSGGDSCIVF</sequence>
<dbReference type="InterPro" id="IPR040256">
    <property type="entry name" value="At4g02000-like"/>
</dbReference>
<dbReference type="EMBL" id="JADFTS010000009">
    <property type="protein sequence ID" value="KAF9589461.1"/>
    <property type="molecule type" value="Genomic_DNA"/>
</dbReference>
<protein>
    <recommendedName>
        <fullName evidence="1">DUF4283 domain-containing protein</fullName>
    </recommendedName>
</protein>
<name>A0A835GYX2_9MAGN</name>